<name>A0A3T0N1N8_9RHOB</name>
<reference evidence="1 2" key="1">
    <citation type="submission" date="2018-10" db="EMBL/GenBank/DDBJ databases">
        <title>Parasedimentitalea marina sp. nov., a psychrophilic bacterium isolated from deep seawater of the New Britain Trench.</title>
        <authorList>
            <person name="Cao J."/>
        </authorList>
    </citation>
    <scope>NUCLEOTIDE SEQUENCE [LARGE SCALE GENOMIC DNA]</scope>
    <source>
        <strain evidence="1 2">W43</strain>
    </source>
</reference>
<dbReference type="Pfam" id="PF07030">
    <property type="entry name" value="Phage_Mu_Gp36"/>
    <property type="match status" value="1"/>
</dbReference>
<protein>
    <submittedName>
        <fullName evidence="1">DUF1320 domain-containing protein</fullName>
    </submittedName>
</protein>
<organism evidence="1 2">
    <name type="scientific">Parasedimentitalea marina</name>
    <dbReference type="NCBI Taxonomy" id="2483033"/>
    <lineage>
        <taxon>Bacteria</taxon>
        <taxon>Pseudomonadati</taxon>
        <taxon>Pseudomonadota</taxon>
        <taxon>Alphaproteobacteria</taxon>
        <taxon>Rhodobacterales</taxon>
        <taxon>Paracoccaceae</taxon>
        <taxon>Parasedimentitalea</taxon>
    </lineage>
</organism>
<evidence type="ECO:0000313" key="2">
    <source>
        <dbReference type="Proteomes" id="UP000283063"/>
    </source>
</evidence>
<sequence length="142" mass="15340">MAYTTLQELNDRYGENLLVELTDRGEVSTGAVDVNTVAQAVEGAGAVIDGYLHGRYTLPLSETPPLIADLATAITIYRLHVYEASDKIQSEYKDAVTALRDIAKGTIRLPIAGVEPTGSDETGVKITDRERPLEASKMTGFI</sequence>
<dbReference type="EMBL" id="CP033219">
    <property type="protein sequence ID" value="AZV77936.1"/>
    <property type="molecule type" value="Genomic_DNA"/>
</dbReference>
<dbReference type="RefSeq" id="WP_127748493.1">
    <property type="nucleotide sequence ID" value="NZ_CP033219.1"/>
</dbReference>
<dbReference type="KEGG" id="sedi:EBB79_08525"/>
<proteinExistence type="predicted"/>
<dbReference type="InterPro" id="IPR009752">
    <property type="entry name" value="Phage_Mu_GpJ"/>
</dbReference>
<dbReference type="OrthoDB" id="9812088at2"/>
<dbReference type="Proteomes" id="UP000283063">
    <property type="component" value="Chromosome"/>
</dbReference>
<gene>
    <name evidence="1" type="ORF">EBB79_08525</name>
</gene>
<evidence type="ECO:0000313" key="1">
    <source>
        <dbReference type="EMBL" id="AZV77936.1"/>
    </source>
</evidence>
<dbReference type="AlphaFoldDB" id="A0A3T0N1N8"/>
<keyword evidence="2" id="KW-1185">Reference proteome</keyword>
<accession>A0A3T0N1N8</accession>